<proteinExistence type="predicted"/>
<comment type="caution">
    <text evidence="2">The sequence shown here is derived from an EMBL/GenBank/DDBJ whole genome shotgun (WGS) entry which is preliminary data.</text>
</comment>
<organism evidence="2 3">
    <name type="scientific">Synaphobranchus kaupii</name>
    <name type="common">Kaup's arrowtooth eel</name>
    <dbReference type="NCBI Taxonomy" id="118154"/>
    <lineage>
        <taxon>Eukaryota</taxon>
        <taxon>Metazoa</taxon>
        <taxon>Chordata</taxon>
        <taxon>Craniata</taxon>
        <taxon>Vertebrata</taxon>
        <taxon>Euteleostomi</taxon>
        <taxon>Actinopterygii</taxon>
        <taxon>Neopterygii</taxon>
        <taxon>Teleostei</taxon>
        <taxon>Anguilliformes</taxon>
        <taxon>Synaphobranchidae</taxon>
        <taxon>Synaphobranchus</taxon>
    </lineage>
</organism>
<dbReference type="EMBL" id="JAINUF010000005">
    <property type="protein sequence ID" value="KAJ8361214.1"/>
    <property type="molecule type" value="Genomic_DNA"/>
</dbReference>
<dbReference type="AlphaFoldDB" id="A0A9Q1IZ68"/>
<reference evidence="2" key="1">
    <citation type="journal article" date="2023" name="Science">
        <title>Genome structures resolve the early diversification of teleost fishes.</title>
        <authorList>
            <person name="Parey E."/>
            <person name="Louis A."/>
            <person name="Montfort J."/>
            <person name="Bouchez O."/>
            <person name="Roques C."/>
            <person name="Iampietro C."/>
            <person name="Lluch J."/>
            <person name="Castinel A."/>
            <person name="Donnadieu C."/>
            <person name="Desvignes T."/>
            <person name="Floi Bucao C."/>
            <person name="Jouanno E."/>
            <person name="Wen M."/>
            <person name="Mejri S."/>
            <person name="Dirks R."/>
            <person name="Jansen H."/>
            <person name="Henkel C."/>
            <person name="Chen W.J."/>
            <person name="Zahm M."/>
            <person name="Cabau C."/>
            <person name="Klopp C."/>
            <person name="Thompson A.W."/>
            <person name="Robinson-Rechavi M."/>
            <person name="Braasch I."/>
            <person name="Lecointre G."/>
            <person name="Bobe J."/>
            <person name="Postlethwait J.H."/>
            <person name="Berthelot C."/>
            <person name="Roest Crollius H."/>
            <person name="Guiguen Y."/>
        </authorList>
    </citation>
    <scope>NUCLEOTIDE SEQUENCE</scope>
    <source>
        <strain evidence="2">WJC10195</strain>
    </source>
</reference>
<evidence type="ECO:0000256" key="1">
    <source>
        <dbReference type="SAM" id="MobiDB-lite"/>
    </source>
</evidence>
<sequence length="108" mass="11476">MRERWKPFLRRSHASPTPHTPSEPPVASLKGWERVTMVVTQSCFQAALPHSPSAALENGGTYQTAGRLGSATAAATALLPSPLLISPSNTTRHHKTASPPPGNAWTDA</sequence>
<protein>
    <submittedName>
        <fullName evidence="2">Uncharacterized protein</fullName>
    </submittedName>
</protein>
<name>A0A9Q1IZ68_SYNKA</name>
<gene>
    <name evidence="2" type="ORF">SKAU_G00177390</name>
</gene>
<dbReference type="Proteomes" id="UP001152622">
    <property type="component" value="Chromosome 5"/>
</dbReference>
<evidence type="ECO:0000313" key="2">
    <source>
        <dbReference type="EMBL" id="KAJ8361214.1"/>
    </source>
</evidence>
<feature type="region of interest" description="Disordered" evidence="1">
    <location>
        <begin position="1"/>
        <end position="27"/>
    </location>
</feature>
<keyword evidence="3" id="KW-1185">Reference proteome</keyword>
<accession>A0A9Q1IZ68</accession>
<evidence type="ECO:0000313" key="3">
    <source>
        <dbReference type="Proteomes" id="UP001152622"/>
    </source>
</evidence>
<feature type="region of interest" description="Disordered" evidence="1">
    <location>
        <begin position="83"/>
        <end position="108"/>
    </location>
</feature>